<sequence>MADDDVPDDLVQLKRSFWAADKQCAELADRPDSTDPEVQAAMNAELSAARAERSRITTGLYAHPWWATQANRYQADQRVNAAARALDSA</sequence>
<evidence type="ECO:0000313" key="1">
    <source>
        <dbReference type="EMBL" id="MBS2546195.1"/>
    </source>
</evidence>
<name>A0ABS5KJJ0_9ACTN</name>
<protein>
    <submittedName>
        <fullName evidence="1">Uncharacterized protein</fullName>
    </submittedName>
</protein>
<dbReference type="EMBL" id="JAAFYZ010000010">
    <property type="protein sequence ID" value="MBS2546195.1"/>
    <property type="molecule type" value="Genomic_DNA"/>
</dbReference>
<keyword evidence="2" id="KW-1185">Reference proteome</keyword>
<evidence type="ECO:0000313" key="2">
    <source>
        <dbReference type="Proteomes" id="UP000730482"/>
    </source>
</evidence>
<organism evidence="1 2">
    <name type="scientific">Catenulispora pinistramenti</name>
    <dbReference type="NCBI Taxonomy" id="2705254"/>
    <lineage>
        <taxon>Bacteria</taxon>
        <taxon>Bacillati</taxon>
        <taxon>Actinomycetota</taxon>
        <taxon>Actinomycetes</taxon>
        <taxon>Catenulisporales</taxon>
        <taxon>Catenulisporaceae</taxon>
        <taxon>Catenulispora</taxon>
    </lineage>
</organism>
<comment type="caution">
    <text evidence="1">The sequence shown here is derived from an EMBL/GenBank/DDBJ whole genome shotgun (WGS) entry which is preliminary data.</text>
</comment>
<gene>
    <name evidence="1" type="ORF">KGQ19_04870</name>
</gene>
<dbReference type="Proteomes" id="UP000730482">
    <property type="component" value="Unassembled WGS sequence"/>
</dbReference>
<dbReference type="RefSeq" id="WP_212007846.1">
    <property type="nucleotide sequence ID" value="NZ_JAAFYZ010000010.1"/>
</dbReference>
<proteinExistence type="predicted"/>
<accession>A0ABS5KJJ0</accession>
<reference evidence="1 2" key="1">
    <citation type="submission" date="2020-02" db="EMBL/GenBank/DDBJ databases">
        <title>Acidophilic actinobacteria isolated from forest soil.</title>
        <authorList>
            <person name="Golinska P."/>
        </authorList>
    </citation>
    <scope>NUCLEOTIDE SEQUENCE [LARGE SCALE GENOMIC DNA]</scope>
    <source>
        <strain evidence="1 2">NL8</strain>
    </source>
</reference>